<dbReference type="Proteomes" id="UP000056255">
    <property type="component" value="Chromosome"/>
</dbReference>
<reference evidence="5 6" key="2">
    <citation type="submission" date="2015-07" db="EMBL/GenBank/DDBJ databases">
        <title>Physiological, transcriptional responses and genome re-sequencing of acid resistant extremely thermoacidophilic Metallosphaera sedula SARC-M1.</title>
        <authorList>
            <person name="Ai C."/>
            <person name="McCarthy S."/>
            <person name="Eckrich V."/>
            <person name="Rudrappa D."/>
            <person name="Qiu G."/>
            <person name="Blum P."/>
        </authorList>
    </citation>
    <scope>NUCLEOTIDE SEQUENCE [LARGE SCALE GENOMIC DNA]</scope>
    <source>
        <strain evidence="5 6">SARC-M1</strain>
    </source>
</reference>
<dbReference type="OrthoDB" id="34397at2157"/>
<evidence type="ECO:0008006" key="11">
    <source>
        <dbReference type="Google" id="ProtNLM"/>
    </source>
</evidence>
<dbReference type="Proteomes" id="UP000062398">
    <property type="component" value="Chromosome"/>
</dbReference>
<dbReference type="GeneID" id="91755847"/>
<dbReference type="Proteomes" id="UP000061362">
    <property type="component" value="Chromosome"/>
</dbReference>
<sequence>MEAYVFWHRRDPRVEREEYEKYLVRFHESFHRVKVHGFLFSTSYRVSGVTWMPPGDVYEDWYFIEDSGALDRLIEAVERDTRSVHDEVASLSLEGKGTLLALKAGQFIKQRRDVVTWFPKPRGVPYEKFYASLQVKGSLWRRLLALGPSPEFCMVNLEGIAMPSSIHVEREMVFPIP</sequence>
<evidence type="ECO:0000313" key="8">
    <source>
        <dbReference type="Proteomes" id="UP000062398"/>
    </source>
</evidence>
<name>A0A0K1SVM6_9CREN</name>
<evidence type="ECO:0000313" key="10">
    <source>
        <dbReference type="Proteomes" id="UP000068832"/>
    </source>
</evidence>
<dbReference type="Proteomes" id="UP000062475">
    <property type="component" value="Chromosome"/>
</dbReference>
<evidence type="ECO:0000313" key="7">
    <source>
        <dbReference type="Proteomes" id="UP000061362"/>
    </source>
</evidence>
<gene>
    <name evidence="1" type="ORF">MsedA_1367</name>
    <name evidence="2" type="ORF">MsedB_1369</name>
    <name evidence="3" type="ORF">MsedC_1367</name>
    <name evidence="4" type="ORF">MsedD_1368</name>
    <name evidence="5" type="ORF">MsedE_1373</name>
</gene>
<proteinExistence type="predicted"/>
<dbReference type="PATRIC" id="fig|43687.5.peg.1471"/>
<evidence type="ECO:0000313" key="3">
    <source>
        <dbReference type="EMBL" id="AKV78852.1"/>
    </source>
</evidence>
<dbReference type="Proteomes" id="UP000068832">
    <property type="component" value="Chromosome"/>
</dbReference>
<reference evidence="7 8" key="1">
    <citation type="journal article" date="2015" name="Genome Announc.">
        <title>Complete Genome Sequences of Evolved Arsenate-Resistant Metallosphaera sedula Strains.</title>
        <authorList>
            <person name="Ai C."/>
            <person name="McCarthy S."/>
            <person name="Schackwitz W."/>
            <person name="Martin J."/>
            <person name="Lipzen A."/>
            <person name="Blum P."/>
        </authorList>
    </citation>
    <scope>NUCLEOTIDE SEQUENCE [LARGE SCALE GENOMIC DNA]</scope>
    <source>
        <strain evidence="3 8">ARS120-1</strain>
        <strain evidence="4 7">ARS120-2</strain>
        <strain evidence="1 10">ARS50-1</strain>
        <strain evidence="2 9">ARS50-2</strain>
    </source>
</reference>
<evidence type="ECO:0000313" key="5">
    <source>
        <dbReference type="EMBL" id="AKV83335.1"/>
    </source>
</evidence>
<evidence type="ECO:0000313" key="2">
    <source>
        <dbReference type="EMBL" id="AKV76600.1"/>
    </source>
</evidence>
<dbReference type="EMBL" id="CP012174">
    <property type="protein sequence ID" value="AKV78852.1"/>
    <property type="molecule type" value="Genomic_DNA"/>
</dbReference>
<organism evidence="3 8">
    <name type="scientific">Metallosphaera sedula</name>
    <dbReference type="NCBI Taxonomy" id="43687"/>
    <lineage>
        <taxon>Archaea</taxon>
        <taxon>Thermoproteota</taxon>
        <taxon>Thermoprotei</taxon>
        <taxon>Sulfolobales</taxon>
        <taxon>Sulfolobaceae</taxon>
        <taxon>Metallosphaera</taxon>
    </lineage>
</organism>
<dbReference type="EMBL" id="CP012172">
    <property type="protein sequence ID" value="AKV74361.1"/>
    <property type="molecule type" value="Genomic_DNA"/>
</dbReference>
<dbReference type="EMBL" id="CP012173">
    <property type="protein sequence ID" value="AKV76600.1"/>
    <property type="molecule type" value="Genomic_DNA"/>
</dbReference>
<dbReference type="RefSeq" id="WP_048060091.1">
    <property type="nucleotide sequence ID" value="NZ_CP008822.1"/>
</dbReference>
<dbReference type="EMBL" id="CP012176">
    <property type="protein sequence ID" value="AKV83335.1"/>
    <property type="molecule type" value="Genomic_DNA"/>
</dbReference>
<protein>
    <recommendedName>
        <fullName evidence="11">Chlorite dismutase</fullName>
    </recommendedName>
</protein>
<dbReference type="AlphaFoldDB" id="A0A0K1SVM6"/>
<evidence type="ECO:0000313" key="1">
    <source>
        <dbReference type="EMBL" id="AKV74361.1"/>
    </source>
</evidence>
<evidence type="ECO:0000313" key="6">
    <source>
        <dbReference type="Proteomes" id="UP000056255"/>
    </source>
</evidence>
<accession>A0A0K1SVM6</accession>
<dbReference type="EMBL" id="CP012175">
    <property type="protein sequence ID" value="AKV81097.1"/>
    <property type="molecule type" value="Genomic_DNA"/>
</dbReference>
<evidence type="ECO:0000313" key="9">
    <source>
        <dbReference type="Proteomes" id="UP000062475"/>
    </source>
</evidence>
<evidence type="ECO:0000313" key="4">
    <source>
        <dbReference type="EMBL" id="AKV81097.1"/>
    </source>
</evidence>